<dbReference type="EMBL" id="HACA01001592">
    <property type="protein sequence ID" value="CDW18953.1"/>
    <property type="molecule type" value="Transcribed_RNA"/>
</dbReference>
<dbReference type="GO" id="GO:0035368">
    <property type="term" value="F:selenocysteine insertion sequence binding"/>
    <property type="evidence" value="ECO:0007669"/>
    <property type="project" value="InterPro"/>
</dbReference>
<accession>A0A0K2SYY9</accession>
<feature type="compositionally biased region" description="Polar residues" evidence="1">
    <location>
        <begin position="78"/>
        <end position="97"/>
    </location>
</feature>
<feature type="region of interest" description="Disordered" evidence="1">
    <location>
        <begin position="75"/>
        <end position="97"/>
    </location>
</feature>
<reference evidence="3" key="1">
    <citation type="submission" date="2014-05" db="EMBL/GenBank/DDBJ databases">
        <authorList>
            <person name="Chronopoulou M."/>
        </authorList>
    </citation>
    <scope>NUCLEOTIDE SEQUENCE</scope>
    <source>
        <tissue evidence="3">Whole organism</tissue>
    </source>
</reference>
<protein>
    <submittedName>
        <fullName evidence="3">Selenocysteine insertion sequencebinding protein 2like [Oryzias latipes]</fullName>
    </submittedName>
</protein>
<organism evidence="3">
    <name type="scientific">Lepeophtheirus salmonis</name>
    <name type="common">Salmon louse</name>
    <name type="synonym">Caligus salmonis</name>
    <dbReference type="NCBI Taxonomy" id="72036"/>
    <lineage>
        <taxon>Eukaryota</taxon>
        <taxon>Metazoa</taxon>
        <taxon>Ecdysozoa</taxon>
        <taxon>Arthropoda</taxon>
        <taxon>Crustacea</taxon>
        <taxon>Multicrustacea</taxon>
        <taxon>Hexanauplia</taxon>
        <taxon>Copepoda</taxon>
        <taxon>Siphonostomatoida</taxon>
        <taxon>Caligidae</taxon>
        <taxon>Lepeophtheirus</taxon>
    </lineage>
</organism>
<dbReference type="OrthoDB" id="263617at2759"/>
<dbReference type="GO" id="GO:0043021">
    <property type="term" value="F:ribonucleoprotein complex binding"/>
    <property type="evidence" value="ECO:0007669"/>
    <property type="project" value="TreeGrafter"/>
</dbReference>
<evidence type="ECO:0000259" key="2">
    <source>
        <dbReference type="Pfam" id="PF01248"/>
    </source>
</evidence>
<proteinExistence type="predicted"/>
<dbReference type="InterPro" id="IPR004038">
    <property type="entry name" value="Ribosomal_eL8/eL30/eS12/Gad45"/>
</dbReference>
<dbReference type="Gene3D" id="3.30.1330.30">
    <property type="match status" value="1"/>
</dbReference>
<evidence type="ECO:0000256" key="1">
    <source>
        <dbReference type="SAM" id="MobiDB-lite"/>
    </source>
</evidence>
<dbReference type="GO" id="GO:0003730">
    <property type="term" value="F:mRNA 3'-UTR binding"/>
    <property type="evidence" value="ECO:0007669"/>
    <property type="project" value="TreeGrafter"/>
</dbReference>
<dbReference type="GO" id="GO:0005739">
    <property type="term" value="C:mitochondrion"/>
    <property type="evidence" value="ECO:0007669"/>
    <property type="project" value="TreeGrafter"/>
</dbReference>
<evidence type="ECO:0000313" key="3">
    <source>
        <dbReference type="EMBL" id="CDW18953.1"/>
    </source>
</evidence>
<dbReference type="GO" id="GO:1990904">
    <property type="term" value="C:ribonucleoprotein complex"/>
    <property type="evidence" value="ECO:0007669"/>
    <property type="project" value="TreeGrafter"/>
</dbReference>
<sequence>MEFDPVVKVKQSSLKKLKVTSSKIVKNNFLHKIRNKLDSSAPVHLGKKQKMRQKKKRPGKLKRIILKEKSLRRDIRESNTSIPDETTLGTSQIPNDTTTRDEIVDVNDSKEIPVHQNIPITDRNNSMKSTIHTRKFRDYCDHMLNNELDEYVCKMVQDIIRWQDRAYTENPVKAKANRRYVLGLKETKKLVALSYVKLVIIASNLEPIKSKGGLDDIVTEIKKYAQQRSIPVIFSHTKWKLGYITYRKTPVACIGILNYDGSNENFNKIKNLIPGLKEEYEKKAGISTSNFSKMDDLKENIIPKVDSLNKKMVELLKL</sequence>
<dbReference type="InterPro" id="IPR029064">
    <property type="entry name" value="Ribosomal_eL30-like_sf"/>
</dbReference>
<name>A0A0K2SYY9_LEPSM</name>
<dbReference type="PANTHER" id="PTHR13284">
    <property type="entry name" value="GH01354P"/>
    <property type="match status" value="1"/>
</dbReference>
<dbReference type="PANTHER" id="PTHR13284:SF4">
    <property type="entry name" value="C2H2-TYPE DOMAIN-CONTAINING PROTEIN"/>
    <property type="match status" value="1"/>
</dbReference>
<feature type="domain" description="Ribosomal protein eL8/eL30/eS12/Gadd45" evidence="2">
    <location>
        <begin position="171"/>
        <end position="263"/>
    </location>
</feature>
<dbReference type="Pfam" id="PF01248">
    <property type="entry name" value="Ribosomal_L7Ae"/>
    <property type="match status" value="1"/>
</dbReference>
<dbReference type="InterPro" id="IPR040051">
    <property type="entry name" value="SECISBP2"/>
</dbReference>
<dbReference type="AlphaFoldDB" id="A0A0K2SYY9"/>
<dbReference type="SUPFAM" id="SSF55315">
    <property type="entry name" value="L30e-like"/>
    <property type="match status" value="1"/>
</dbReference>
<dbReference type="EMBL" id="HACA01001593">
    <property type="protein sequence ID" value="CDW18954.1"/>
    <property type="molecule type" value="Transcribed_RNA"/>
</dbReference>